<evidence type="ECO:0000259" key="2">
    <source>
        <dbReference type="PROSITE" id="PS51698"/>
    </source>
</evidence>
<dbReference type="SUPFAM" id="SSF57850">
    <property type="entry name" value="RING/U-box"/>
    <property type="match status" value="1"/>
</dbReference>
<dbReference type="AlphaFoldDB" id="A0A7S2YQY8"/>
<dbReference type="Gene3D" id="3.30.40.10">
    <property type="entry name" value="Zinc/RING finger domain, C3HC4 (zinc finger)"/>
    <property type="match status" value="1"/>
</dbReference>
<gene>
    <name evidence="3" type="ORF">APAL1065_LOCUS24985</name>
</gene>
<name>A0A7S2YQY8_9STRA</name>
<dbReference type="InterPro" id="IPR045210">
    <property type="entry name" value="RING-Ubox_PUB"/>
</dbReference>
<dbReference type="InterPro" id="IPR013083">
    <property type="entry name" value="Znf_RING/FYVE/PHD"/>
</dbReference>
<evidence type="ECO:0000256" key="1">
    <source>
        <dbReference type="SAM" id="MobiDB-lite"/>
    </source>
</evidence>
<dbReference type="PROSITE" id="PS51698">
    <property type="entry name" value="U_BOX"/>
    <property type="match status" value="1"/>
</dbReference>
<accession>A0A7S2YQY8</accession>
<dbReference type="SMART" id="SM00504">
    <property type="entry name" value="Ubox"/>
    <property type="match status" value="1"/>
</dbReference>
<dbReference type="PANTHER" id="PTHR46573:SF1">
    <property type="entry name" value="WD REPEAT, SAM AND U-BOX DOMAIN-CONTAINING PROTEIN 1"/>
    <property type="match status" value="1"/>
</dbReference>
<evidence type="ECO:0000313" key="3">
    <source>
        <dbReference type="EMBL" id="CAD9990633.1"/>
    </source>
</evidence>
<dbReference type="GO" id="GO:0004842">
    <property type="term" value="F:ubiquitin-protein transferase activity"/>
    <property type="evidence" value="ECO:0007669"/>
    <property type="project" value="InterPro"/>
</dbReference>
<feature type="compositionally biased region" description="Basic and acidic residues" evidence="1">
    <location>
        <begin position="128"/>
        <end position="138"/>
    </location>
</feature>
<dbReference type="EMBL" id="HBHT01037206">
    <property type="protein sequence ID" value="CAD9990633.1"/>
    <property type="molecule type" value="Transcribed_RNA"/>
</dbReference>
<dbReference type="PANTHER" id="PTHR46573">
    <property type="entry name" value="WD REPEAT, SAM AND U-BOX DOMAIN-CONTAINING PROTEIN 1"/>
    <property type="match status" value="1"/>
</dbReference>
<protein>
    <recommendedName>
        <fullName evidence="2">U-box domain-containing protein</fullName>
    </recommendedName>
</protein>
<dbReference type="InterPro" id="IPR052085">
    <property type="entry name" value="WD-SAM-U-box"/>
</dbReference>
<reference evidence="3" key="1">
    <citation type="submission" date="2021-01" db="EMBL/GenBank/DDBJ databases">
        <authorList>
            <person name="Corre E."/>
            <person name="Pelletier E."/>
            <person name="Niang G."/>
            <person name="Scheremetjew M."/>
            <person name="Finn R."/>
            <person name="Kale V."/>
            <person name="Holt S."/>
            <person name="Cochrane G."/>
            <person name="Meng A."/>
            <person name="Brown T."/>
            <person name="Cohen L."/>
        </authorList>
    </citation>
    <scope>NUCLEOTIDE SEQUENCE</scope>
    <source>
        <strain evidence="3">CCMP125</strain>
    </source>
</reference>
<feature type="domain" description="U-box" evidence="2">
    <location>
        <begin position="7"/>
        <end position="81"/>
    </location>
</feature>
<dbReference type="GO" id="GO:0016567">
    <property type="term" value="P:protein ubiquitination"/>
    <property type="evidence" value="ECO:0007669"/>
    <property type="project" value="InterPro"/>
</dbReference>
<organism evidence="3">
    <name type="scientific">Entomoneis paludosa</name>
    <dbReference type="NCBI Taxonomy" id="265537"/>
    <lineage>
        <taxon>Eukaryota</taxon>
        <taxon>Sar</taxon>
        <taxon>Stramenopiles</taxon>
        <taxon>Ochrophyta</taxon>
        <taxon>Bacillariophyta</taxon>
        <taxon>Bacillariophyceae</taxon>
        <taxon>Bacillariophycidae</taxon>
        <taxon>Entomoneidaceae</taxon>
        <taxon>Entomoneis</taxon>
    </lineage>
</organism>
<dbReference type="CDD" id="cd16664">
    <property type="entry name" value="RING-Ubox_PUB"/>
    <property type="match status" value="1"/>
</dbReference>
<proteinExistence type="predicted"/>
<feature type="region of interest" description="Disordered" evidence="1">
    <location>
        <begin position="115"/>
        <end position="138"/>
    </location>
</feature>
<sequence length="138" mass="15625">MVPSSLEPPVEFLCPITTEIMRDPLMTRNGLSFERKAILQWISNHNNTCPMTREPLTPSGLVTNAALKGRIQAWLQENGQEAEMSDDGDSIPFTTKQKNLDGVFATFTASSAQTLLRQASHHRRRVKTRESRNCRRQN</sequence>
<dbReference type="InterPro" id="IPR003613">
    <property type="entry name" value="Ubox_domain"/>
</dbReference>
<dbReference type="Pfam" id="PF04564">
    <property type="entry name" value="U-box"/>
    <property type="match status" value="1"/>
</dbReference>